<proteinExistence type="predicted"/>
<protein>
    <submittedName>
        <fullName evidence="1">Uncharacterized protein</fullName>
    </submittedName>
</protein>
<sequence length="338" mass="37704">MKGWLSNKLELKSGSTEESMVSNEGAYRFTLNTADAYDESLRLVTLTHRLIKISIGVGGTEYKEEAEVSDYGLIELTGTPHNALEKGEFQFNCYVRPPTIGHYILYIYAKVNKPCASQTDSKPEIIQCEQSGGENEKPAGVFIGSVALDPICALCFYAIQCHVIPKPFPPAISSVWGSLCPELSAHEGEMCDGCKMGSQTAAVEHLERGVIVLTWNKLPVFYEITVNRADERTKVRLVQRRPVKTVDQGTYPAIDPFPVVDEEEDECKIGFTMRFAIYGEHTVEVYASRNEIQTRRTYELIGQYLFDIRPKNDDMCEARSLTDSPVVASFVATQGNSE</sequence>
<dbReference type="Proteomes" id="UP001497525">
    <property type="component" value="Unassembled WGS sequence"/>
</dbReference>
<name>A0AAV2TYG7_CALDB</name>
<evidence type="ECO:0000313" key="1">
    <source>
        <dbReference type="EMBL" id="CAL5141088.1"/>
    </source>
</evidence>
<dbReference type="AlphaFoldDB" id="A0AAV2TYG7"/>
<comment type="caution">
    <text evidence="1">The sequence shown here is derived from an EMBL/GenBank/DDBJ whole genome shotgun (WGS) entry which is preliminary data.</text>
</comment>
<reference evidence="1" key="1">
    <citation type="submission" date="2024-06" db="EMBL/GenBank/DDBJ databases">
        <authorList>
            <person name="Liu X."/>
            <person name="Lenzi L."/>
            <person name="Haldenby T S."/>
            <person name="Uol C."/>
        </authorList>
    </citation>
    <scope>NUCLEOTIDE SEQUENCE</scope>
</reference>
<organism evidence="1 2">
    <name type="scientific">Calicophoron daubneyi</name>
    <name type="common">Rumen fluke</name>
    <name type="synonym">Paramphistomum daubneyi</name>
    <dbReference type="NCBI Taxonomy" id="300641"/>
    <lineage>
        <taxon>Eukaryota</taxon>
        <taxon>Metazoa</taxon>
        <taxon>Spiralia</taxon>
        <taxon>Lophotrochozoa</taxon>
        <taxon>Platyhelminthes</taxon>
        <taxon>Trematoda</taxon>
        <taxon>Digenea</taxon>
        <taxon>Plagiorchiida</taxon>
        <taxon>Pronocephalata</taxon>
        <taxon>Paramphistomoidea</taxon>
        <taxon>Paramphistomidae</taxon>
        <taxon>Calicophoron</taxon>
    </lineage>
</organism>
<evidence type="ECO:0000313" key="2">
    <source>
        <dbReference type="Proteomes" id="UP001497525"/>
    </source>
</evidence>
<dbReference type="EMBL" id="CAXLJL010000822">
    <property type="protein sequence ID" value="CAL5141088.1"/>
    <property type="molecule type" value="Genomic_DNA"/>
</dbReference>
<accession>A0AAV2TYG7</accession>
<gene>
    <name evidence="1" type="ORF">CDAUBV1_LOCUS16366</name>
</gene>